<evidence type="ECO:0000259" key="15">
    <source>
        <dbReference type="Pfam" id="PF02852"/>
    </source>
</evidence>
<dbReference type="GO" id="GO:0006103">
    <property type="term" value="P:2-oxoglutarate metabolic process"/>
    <property type="evidence" value="ECO:0007669"/>
    <property type="project" value="TreeGrafter"/>
</dbReference>
<comment type="miscellaneous">
    <text evidence="14">The active site is a redox-active disulfide bond.</text>
</comment>
<evidence type="ECO:0000256" key="2">
    <source>
        <dbReference type="ARBA" id="ARBA00012608"/>
    </source>
</evidence>
<evidence type="ECO:0000256" key="9">
    <source>
        <dbReference type="ARBA" id="ARBA00023284"/>
    </source>
</evidence>
<reference evidence="17 18" key="1">
    <citation type="submission" date="2016-10" db="EMBL/GenBank/DDBJ databases">
        <authorList>
            <person name="de Groot N.N."/>
        </authorList>
    </citation>
    <scope>NUCLEOTIDE SEQUENCE [LARGE SCALE GENOMIC DNA]</scope>
    <source>
        <strain evidence="17 18">CGMCC 1.6134</strain>
    </source>
</reference>
<feature type="binding site" evidence="12">
    <location>
        <begin position="178"/>
        <end position="185"/>
    </location>
    <ligand>
        <name>NAD(+)</name>
        <dbReference type="ChEBI" id="CHEBI:57540"/>
    </ligand>
</feature>
<dbReference type="InterPro" id="IPR016156">
    <property type="entry name" value="FAD/NAD-linked_Rdtase_dimer_sf"/>
</dbReference>
<dbReference type="Gene3D" id="3.50.50.60">
    <property type="entry name" value="FAD/NAD(P)-binding domain"/>
    <property type="match status" value="2"/>
</dbReference>
<keyword evidence="7 12" id="KW-0520">NAD</keyword>
<evidence type="ECO:0000256" key="6">
    <source>
        <dbReference type="ARBA" id="ARBA00023002"/>
    </source>
</evidence>
<dbReference type="InterPro" id="IPR036188">
    <property type="entry name" value="FAD/NAD-bd_sf"/>
</dbReference>
<proteinExistence type="inferred from homology"/>
<evidence type="ECO:0000256" key="5">
    <source>
        <dbReference type="ARBA" id="ARBA00022827"/>
    </source>
</evidence>
<keyword evidence="8" id="KW-1015">Disulfide bond</keyword>
<evidence type="ECO:0000256" key="1">
    <source>
        <dbReference type="ARBA" id="ARBA00007532"/>
    </source>
</evidence>
<dbReference type="PRINTS" id="PR00411">
    <property type="entry name" value="PNDRDTASEI"/>
</dbReference>
<dbReference type="EC" id="1.8.1.4" evidence="2 14"/>
<dbReference type="SUPFAM" id="SSF55424">
    <property type="entry name" value="FAD/NAD-linked reductases, dimerisation (C-terminal) domain"/>
    <property type="match status" value="1"/>
</dbReference>
<keyword evidence="5 12" id="KW-0274">FAD</keyword>
<dbReference type="NCBIfam" id="TIGR01350">
    <property type="entry name" value="lipoamide_DH"/>
    <property type="match status" value="1"/>
</dbReference>
<feature type="binding site" evidence="12">
    <location>
        <position position="113"/>
    </location>
    <ligand>
        <name>FAD</name>
        <dbReference type="ChEBI" id="CHEBI:57692"/>
    </ligand>
</feature>
<dbReference type="Pfam" id="PF07992">
    <property type="entry name" value="Pyr_redox_2"/>
    <property type="match status" value="1"/>
</dbReference>
<feature type="disulfide bond" description="Redox-active" evidence="13">
    <location>
        <begin position="41"/>
        <end position="46"/>
    </location>
</feature>
<dbReference type="RefSeq" id="WP_090925424.1">
    <property type="nucleotide sequence ID" value="NZ_FOTY01000002.1"/>
</dbReference>
<dbReference type="FunFam" id="3.30.390.30:FF:000001">
    <property type="entry name" value="Dihydrolipoyl dehydrogenase"/>
    <property type="match status" value="1"/>
</dbReference>
<evidence type="ECO:0000256" key="10">
    <source>
        <dbReference type="ARBA" id="ARBA00049187"/>
    </source>
</evidence>
<evidence type="ECO:0000256" key="3">
    <source>
        <dbReference type="ARBA" id="ARBA00016961"/>
    </source>
</evidence>
<evidence type="ECO:0000313" key="17">
    <source>
        <dbReference type="EMBL" id="SFL56128.1"/>
    </source>
</evidence>
<dbReference type="InterPro" id="IPR050151">
    <property type="entry name" value="Class-I_Pyr_Nuc-Dis_Oxidored"/>
</dbReference>
<dbReference type="InterPro" id="IPR006258">
    <property type="entry name" value="Lipoamide_DH"/>
</dbReference>
<name>A0A1I4IP48_9BACI</name>
<dbReference type="Pfam" id="PF02852">
    <property type="entry name" value="Pyr_redox_dim"/>
    <property type="match status" value="1"/>
</dbReference>
<dbReference type="Gene3D" id="3.30.390.30">
    <property type="match status" value="1"/>
</dbReference>
<evidence type="ECO:0000313" key="18">
    <source>
        <dbReference type="Proteomes" id="UP000199668"/>
    </source>
</evidence>
<comment type="cofactor">
    <cofactor evidence="12 14">
        <name>FAD</name>
        <dbReference type="ChEBI" id="CHEBI:57692"/>
    </cofactor>
    <text evidence="12 14">Binds 1 FAD per subunit.</text>
</comment>
<dbReference type="STRING" id="266892.SAMN04488054_102155"/>
<evidence type="ECO:0000256" key="8">
    <source>
        <dbReference type="ARBA" id="ARBA00023157"/>
    </source>
</evidence>
<evidence type="ECO:0000256" key="7">
    <source>
        <dbReference type="ARBA" id="ARBA00023027"/>
    </source>
</evidence>
<comment type="catalytic activity">
    <reaction evidence="10 14">
        <text>N(6)-[(R)-dihydrolipoyl]-L-lysyl-[protein] + NAD(+) = N(6)-[(R)-lipoyl]-L-lysyl-[protein] + NADH + H(+)</text>
        <dbReference type="Rhea" id="RHEA:15045"/>
        <dbReference type="Rhea" id="RHEA-COMP:10474"/>
        <dbReference type="Rhea" id="RHEA-COMP:10475"/>
        <dbReference type="ChEBI" id="CHEBI:15378"/>
        <dbReference type="ChEBI" id="CHEBI:57540"/>
        <dbReference type="ChEBI" id="CHEBI:57945"/>
        <dbReference type="ChEBI" id="CHEBI:83099"/>
        <dbReference type="ChEBI" id="CHEBI:83100"/>
        <dbReference type="EC" id="1.8.1.4"/>
    </reaction>
</comment>
<dbReference type="GO" id="GO:0050660">
    <property type="term" value="F:flavin adenine dinucleotide binding"/>
    <property type="evidence" value="ECO:0007669"/>
    <property type="project" value="InterPro"/>
</dbReference>
<evidence type="ECO:0000259" key="16">
    <source>
        <dbReference type="Pfam" id="PF07992"/>
    </source>
</evidence>
<keyword evidence="18" id="KW-1185">Reference proteome</keyword>
<dbReference type="OrthoDB" id="9800167at2"/>
<dbReference type="SUPFAM" id="SSF51905">
    <property type="entry name" value="FAD/NAD(P)-binding domain"/>
    <property type="match status" value="1"/>
</dbReference>
<feature type="binding site" evidence="12">
    <location>
        <position position="270"/>
    </location>
    <ligand>
        <name>NAD(+)</name>
        <dbReference type="ChEBI" id="CHEBI:57540"/>
    </ligand>
</feature>
<dbReference type="PIRSF" id="PIRSF000350">
    <property type="entry name" value="Mercury_reductase_MerA"/>
    <property type="match status" value="1"/>
</dbReference>
<dbReference type="EMBL" id="FOTY01000002">
    <property type="protein sequence ID" value="SFL56128.1"/>
    <property type="molecule type" value="Genomic_DNA"/>
</dbReference>
<dbReference type="AlphaFoldDB" id="A0A1I4IP48"/>
<gene>
    <name evidence="17" type="ORF">SAMN04488054_102155</name>
</gene>
<keyword evidence="12" id="KW-0547">Nucleotide-binding</keyword>
<dbReference type="PANTHER" id="PTHR22912:SF219">
    <property type="entry name" value="DIHYDROLIPOYL DEHYDROGENASE"/>
    <property type="match status" value="1"/>
</dbReference>
<dbReference type="InterPro" id="IPR001100">
    <property type="entry name" value="Pyr_nuc-diS_OxRdtase"/>
</dbReference>
<feature type="binding site" evidence="12">
    <location>
        <position position="50"/>
    </location>
    <ligand>
        <name>FAD</name>
        <dbReference type="ChEBI" id="CHEBI:57692"/>
    </ligand>
</feature>
<dbReference type="GO" id="GO:0004148">
    <property type="term" value="F:dihydrolipoyl dehydrogenase (NADH) activity"/>
    <property type="evidence" value="ECO:0007669"/>
    <property type="project" value="UniProtKB-EC"/>
</dbReference>
<evidence type="ECO:0000256" key="4">
    <source>
        <dbReference type="ARBA" id="ARBA00022630"/>
    </source>
</evidence>
<evidence type="ECO:0000256" key="14">
    <source>
        <dbReference type="RuleBase" id="RU003692"/>
    </source>
</evidence>
<feature type="active site" description="Proton acceptor" evidence="11">
    <location>
        <position position="441"/>
    </location>
</feature>
<dbReference type="PROSITE" id="PS00076">
    <property type="entry name" value="PYRIDINE_REDOX_1"/>
    <property type="match status" value="1"/>
</dbReference>
<dbReference type="PANTHER" id="PTHR22912">
    <property type="entry name" value="DISULFIDE OXIDOREDUCTASE"/>
    <property type="match status" value="1"/>
</dbReference>
<evidence type="ECO:0000256" key="11">
    <source>
        <dbReference type="PIRSR" id="PIRSR000350-2"/>
    </source>
</evidence>
<comment type="similarity">
    <text evidence="1 14">Belongs to the class-I pyridine nucleotide-disulfide oxidoreductase family.</text>
</comment>
<feature type="binding site" evidence="12">
    <location>
        <position position="201"/>
    </location>
    <ligand>
        <name>NAD(+)</name>
        <dbReference type="ChEBI" id="CHEBI:57540"/>
    </ligand>
</feature>
<feature type="domain" description="FAD/NAD(P)-binding" evidence="16">
    <location>
        <begin position="4"/>
        <end position="324"/>
    </location>
</feature>
<dbReference type="PRINTS" id="PR00368">
    <property type="entry name" value="FADPNR"/>
</dbReference>
<sequence>MHNYDIIIIGSGPGGYTAALRAANEGKKTAVVEDRKIGGTCLHRGCIPSKTMLQHAEVLHQVEGSAAWGIETGDVSFSYTAMLERKEKVVSQLEAGITALMKKGKIDVFPGRGSVNNEKEVTVEKEGQTERLQAPAVIAAAGTSPFVPPVSGLRETAHFTSDTIFEKRELPSSLLIVGGGIVGVEYACLFAGLHVDVTIVEMQEDILTGEDKDASALLRRSLEKQGVTVETGAALHDVQTKKQKAVTVVYTRKDGSREEIDVDDVLVTAGRKPNNAVLEDTSVQYVDGFVRVNENMETSVTGLYTIGDLAAGGWKLAHAASAEGITAVEHACGLKPSIHKSLIPRCIYTFPEIAAVGMTEEEVQQRGYDYKTELIPLQGNGKAMAMEVSDGFTKIIVEKKHGEILGAVLAGPHVTEMIGEPAAYIHLEGTVDELASMVHPHPTLLESLYEAARSWIGKGIHH</sequence>
<feature type="binding site" evidence="12">
    <location>
        <position position="308"/>
    </location>
    <ligand>
        <name>FAD</name>
        <dbReference type="ChEBI" id="CHEBI:57692"/>
    </ligand>
</feature>
<dbReference type="InterPro" id="IPR012999">
    <property type="entry name" value="Pyr_OxRdtase_I_AS"/>
</dbReference>
<keyword evidence="4 14" id="KW-0285">Flavoprotein</keyword>
<dbReference type="InterPro" id="IPR004099">
    <property type="entry name" value="Pyr_nucl-diS_OxRdtase_dimer"/>
</dbReference>
<keyword evidence="6 14" id="KW-0560">Oxidoreductase</keyword>
<evidence type="ECO:0000256" key="12">
    <source>
        <dbReference type="PIRSR" id="PIRSR000350-3"/>
    </source>
</evidence>
<protein>
    <recommendedName>
        <fullName evidence="3 14">Dihydrolipoyl dehydrogenase</fullName>
        <ecNumber evidence="2 14">1.8.1.4</ecNumber>
    </recommendedName>
</protein>
<feature type="domain" description="Pyridine nucleotide-disulphide oxidoreductase dimerisation" evidence="15">
    <location>
        <begin position="343"/>
        <end position="451"/>
    </location>
</feature>
<dbReference type="InterPro" id="IPR023753">
    <property type="entry name" value="FAD/NAD-binding_dom"/>
</dbReference>
<evidence type="ECO:0000256" key="13">
    <source>
        <dbReference type="PIRSR" id="PIRSR000350-4"/>
    </source>
</evidence>
<organism evidence="17 18">
    <name type="scientific">Salibacterium qingdaonense</name>
    <dbReference type="NCBI Taxonomy" id="266892"/>
    <lineage>
        <taxon>Bacteria</taxon>
        <taxon>Bacillati</taxon>
        <taxon>Bacillota</taxon>
        <taxon>Bacilli</taxon>
        <taxon>Bacillales</taxon>
        <taxon>Bacillaceae</taxon>
    </lineage>
</organism>
<keyword evidence="9 14" id="KW-0676">Redox-active center</keyword>
<accession>A0A1I4IP48</accession>
<dbReference type="Proteomes" id="UP000199668">
    <property type="component" value="Unassembled WGS sequence"/>
</dbReference>